<evidence type="ECO:0000313" key="3">
    <source>
        <dbReference type="Proteomes" id="UP000031549"/>
    </source>
</evidence>
<evidence type="ECO:0000259" key="1">
    <source>
        <dbReference type="Pfam" id="PF12770"/>
    </source>
</evidence>
<dbReference type="EMBL" id="JTCM02000187">
    <property type="protein sequence ID" value="NEU77379.1"/>
    <property type="molecule type" value="Genomic_DNA"/>
</dbReference>
<dbReference type="InterPro" id="IPR024983">
    <property type="entry name" value="CHAT_dom"/>
</dbReference>
<dbReference type="AlphaFoldDB" id="A0A846HLD3"/>
<name>A0A846HLD3_9CYAN</name>
<dbReference type="RefSeq" id="WP_163519456.1">
    <property type="nucleotide sequence ID" value="NZ_JTCM02000187.1"/>
</dbReference>
<protein>
    <submittedName>
        <fullName evidence="2">CHAT domain-containing protein</fullName>
    </submittedName>
</protein>
<dbReference type="Proteomes" id="UP000031549">
    <property type="component" value="Unassembled WGS sequence"/>
</dbReference>
<evidence type="ECO:0000313" key="2">
    <source>
        <dbReference type="EMBL" id="NEU77379.1"/>
    </source>
</evidence>
<reference evidence="2 3" key="1">
    <citation type="journal article" date="2015" name="Genome Announc.">
        <title>Draft Genome Sequence of Cyanobacterium Hassallia byssoidea Strain VB512170, Isolated from Monuments in India.</title>
        <authorList>
            <person name="Singh D."/>
            <person name="Chandrababunaidu M.M."/>
            <person name="Panda A."/>
            <person name="Sen D."/>
            <person name="Bhattacharyya S."/>
            <person name="Adhikary S.P."/>
            <person name="Tripathy S."/>
        </authorList>
    </citation>
    <scope>NUCLEOTIDE SEQUENCE [LARGE SCALE GENOMIC DNA]</scope>
    <source>
        <strain evidence="2 3">VB512170</strain>
    </source>
</reference>
<dbReference type="Pfam" id="PF12770">
    <property type="entry name" value="CHAT"/>
    <property type="match status" value="1"/>
</dbReference>
<proteinExistence type="predicted"/>
<feature type="domain" description="CHAT" evidence="1">
    <location>
        <begin position="32"/>
        <end position="178"/>
    </location>
</feature>
<organism evidence="2 3">
    <name type="scientific">Hassallia byssoidea VB512170</name>
    <dbReference type="NCBI Taxonomy" id="1304833"/>
    <lineage>
        <taxon>Bacteria</taxon>
        <taxon>Bacillati</taxon>
        <taxon>Cyanobacteriota</taxon>
        <taxon>Cyanophyceae</taxon>
        <taxon>Nostocales</taxon>
        <taxon>Tolypothrichaceae</taxon>
        <taxon>Hassallia</taxon>
    </lineage>
</organism>
<sequence length="178" mass="20619">DCNCPGFSQSQAFKKLVYKLLLLYLINLQYAVNFRGYRLVTLAACETALTGKQTIENEYVGLVSAFVYQGVTNVLSTLWTVSDDASSLLIIYFYWQLKKGKSPAVALAKARTWLRNLTTYKLERLYKIIFKKLPEDEKPLRPHVRNKLNEFKSMKLADKKQKKTFNHPYYWAAFIITG</sequence>
<comment type="caution">
    <text evidence="2">The sequence shown here is derived from an EMBL/GenBank/DDBJ whole genome shotgun (WGS) entry which is preliminary data.</text>
</comment>
<gene>
    <name evidence="2" type="ORF">PI95_034150</name>
</gene>
<accession>A0A846HLD3</accession>
<keyword evidence="3" id="KW-1185">Reference proteome</keyword>
<feature type="non-terminal residue" evidence="2">
    <location>
        <position position="1"/>
    </location>
</feature>